<gene>
    <name evidence="4" type="ORF">DME_LOCUS2042</name>
</gene>
<dbReference type="GO" id="GO:0005737">
    <property type="term" value="C:cytoplasm"/>
    <property type="evidence" value="ECO:0007669"/>
    <property type="project" value="TreeGrafter"/>
</dbReference>
<dbReference type="Pfam" id="PF09794">
    <property type="entry name" value="Avl9"/>
    <property type="match status" value="2"/>
</dbReference>
<feature type="transmembrane region" description="Helical" evidence="2">
    <location>
        <begin position="204"/>
        <end position="224"/>
    </location>
</feature>
<protein>
    <submittedName>
        <fullName evidence="7">UDENN domain-containing protein</fullName>
    </submittedName>
</protein>
<dbReference type="Proteomes" id="UP000274756">
    <property type="component" value="Unassembled WGS sequence"/>
</dbReference>
<evidence type="ECO:0000259" key="3">
    <source>
        <dbReference type="PROSITE" id="PS50211"/>
    </source>
</evidence>
<evidence type="ECO:0000313" key="4">
    <source>
        <dbReference type="EMBL" id="VDN52069.1"/>
    </source>
</evidence>
<organism evidence="5 7">
    <name type="scientific">Dracunculus medinensis</name>
    <name type="common">Guinea worm</name>
    <dbReference type="NCBI Taxonomy" id="318479"/>
    <lineage>
        <taxon>Eukaryota</taxon>
        <taxon>Metazoa</taxon>
        <taxon>Ecdysozoa</taxon>
        <taxon>Nematoda</taxon>
        <taxon>Chromadorea</taxon>
        <taxon>Rhabditida</taxon>
        <taxon>Spirurina</taxon>
        <taxon>Dracunculoidea</taxon>
        <taxon>Dracunculidae</taxon>
        <taxon>Dracunculus</taxon>
    </lineage>
</organism>
<dbReference type="PANTHER" id="PTHR31017">
    <property type="entry name" value="LATE SECRETORY PATHWAY PROTEIN AVL9-RELATED"/>
    <property type="match status" value="1"/>
</dbReference>
<dbReference type="PROSITE" id="PS50211">
    <property type="entry name" value="DENN"/>
    <property type="match status" value="1"/>
</dbReference>
<dbReference type="PANTHER" id="PTHR31017:SF1">
    <property type="entry name" value="LATE SECRETORY PATHWAY PROTEIN AVL9 HOMOLOG"/>
    <property type="match status" value="1"/>
</dbReference>
<dbReference type="AlphaFoldDB" id="A0A0N4UJR7"/>
<evidence type="ECO:0000313" key="5">
    <source>
        <dbReference type="Proteomes" id="UP000038040"/>
    </source>
</evidence>
<reference evidence="7" key="1">
    <citation type="submission" date="2017-02" db="UniProtKB">
        <authorList>
            <consortium name="WormBaseParasite"/>
        </authorList>
    </citation>
    <scope>IDENTIFICATION</scope>
</reference>
<reference evidence="4 6" key="2">
    <citation type="submission" date="2018-11" db="EMBL/GenBank/DDBJ databases">
        <authorList>
            <consortium name="Pathogen Informatics"/>
        </authorList>
    </citation>
    <scope>NUCLEOTIDE SEQUENCE [LARGE SCALE GENOMIC DNA]</scope>
</reference>
<dbReference type="EMBL" id="UYYG01000043">
    <property type="protein sequence ID" value="VDN52069.1"/>
    <property type="molecule type" value="Genomic_DNA"/>
</dbReference>
<name>A0A0N4UJR7_DRAME</name>
<feature type="transmembrane region" description="Helical" evidence="2">
    <location>
        <begin position="176"/>
        <end position="198"/>
    </location>
</feature>
<proteinExistence type="inferred from homology"/>
<comment type="similarity">
    <text evidence="1">Belongs to the AVL9 family.</text>
</comment>
<evidence type="ECO:0000313" key="6">
    <source>
        <dbReference type="Proteomes" id="UP000274756"/>
    </source>
</evidence>
<dbReference type="Proteomes" id="UP000038040">
    <property type="component" value="Unplaced"/>
</dbReference>
<evidence type="ECO:0000313" key="7">
    <source>
        <dbReference type="WBParaSite" id="DME_0000791701-mRNA-1"/>
    </source>
</evidence>
<sequence length="436" mass="49875">MQQPILHVAVVGFHHKKGSEWQNLPSLALPDGAHNVDQDVIYFLLPSLEMPNRAIFGISCYRQIAAQDLLNKSNDITRSTVQKSVCVLSKIPLFGVLTAKLQLITQAYFNERDFTKVEILSQLYHNLCDMFSEEVIDDQAALMGELIYHISVSSLVLCFKHRILVLFKLLLLERKVLLDLMVLLFKLLTNLEFINFYLRLTWHSYIYFIYVFKIFQGSLFHPYLSISYLEMIRSDNIRAYCIGTTNALFIQRRDLVDVVVTVFFHCEIDIVNQELRRSLALTAADLRFIDFIIKNVEANVKATSWEGGDEWIRLQMRTYLLSLMGTVRSELNDFFIDFNENFVEQWKLSNNYRVWVSGVYPDLAGTIPGHPFAGSLGVSDVFLRVEHSIGSSESGRRVVSAVASTGKYFSDTSSKVRSSVSSWLRGNNSRGSQSKI</sequence>
<accession>A0A0N4UJR7</accession>
<dbReference type="WBParaSite" id="DME_0000791701-mRNA-1">
    <property type="protein sequence ID" value="DME_0000791701-mRNA-1"/>
    <property type="gene ID" value="DME_0000791701"/>
</dbReference>
<evidence type="ECO:0000256" key="2">
    <source>
        <dbReference type="SAM" id="Phobius"/>
    </source>
</evidence>
<dbReference type="InterPro" id="IPR051731">
    <property type="entry name" value="DENND11/AVL9_GEFs"/>
</dbReference>
<keyword evidence="6" id="KW-1185">Reference proteome</keyword>
<keyword evidence="2" id="KW-0812">Transmembrane</keyword>
<keyword evidence="2" id="KW-1133">Transmembrane helix</keyword>
<feature type="domain" description="UDENN" evidence="3">
    <location>
        <begin position="1"/>
        <end position="425"/>
    </location>
</feature>
<dbReference type="InterPro" id="IPR037516">
    <property type="entry name" value="Tripartite_DENN"/>
</dbReference>
<evidence type="ECO:0000256" key="1">
    <source>
        <dbReference type="ARBA" id="ARBA00038178"/>
    </source>
</evidence>
<dbReference type="InterPro" id="IPR018307">
    <property type="entry name" value="ABL9/DENND6_dom"/>
</dbReference>
<keyword evidence="2" id="KW-0472">Membrane</keyword>
<dbReference type="OrthoDB" id="26278at2759"/>